<dbReference type="InterPro" id="IPR012349">
    <property type="entry name" value="Split_barrel_FMN-bd"/>
</dbReference>
<evidence type="ECO:0000313" key="4">
    <source>
        <dbReference type="Proteomes" id="UP000292274"/>
    </source>
</evidence>
<accession>A0A4R0GX84</accession>
<reference evidence="3 4" key="1">
    <citation type="submission" date="2019-02" db="EMBL/GenBank/DDBJ databases">
        <title>Jishengella sp. nov., isolated from a root of Zingiber montanum.</title>
        <authorList>
            <person name="Kuncharoen N."/>
            <person name="Kudo T."/>
            <person name="Masahiro Y."/>
            <person name="Ohkuma M."/>
            <person name="Tanasupawat S."/>
        </authorList>
    </citation>
    <scope>NUCLEOTIDE SEQUENCE [LARGE SCALE GENOMIC DNA]</scope>
    <source>
        <strain evidence="3 4">PLAI 1-1</strain>
    </source>
</reference>
<dbReference type="GO" id="GO:0010181">
    <property type="term" value="F:FMN binding"/>
    <property type="evidence" value="ECO:0007669"/>
    <property type="project" value="InterPro"/>
</dbReference>
<organism evidence="3 4">
    <name type="scientific">Micromonospora zingiberis</name>
    <dbReference type="NCBI Taxonomy" id="2053011"/>
    <lineage>
        <taxon>Bacteria</taxon>
        <taxon>Bacillati</taxon>
        <taxon>Actinomycetota</taxon>
        <taxon>Actinomycetes</taxon>
        <taxon>Micromonosporales</taxon>
        <taxon>Micromonosporaceae</taxon>
        <taxon>Micromonospora</taxon>
    </lineage>
</organism>
<keyword evidence="4" id="KW-1185">Reference proteome</keyword>
<dbReference type="EMBL" id="SJJR01000001">
    <property type="protein sequence ID" value="TCC00482.1"/>
    <property type="molecule type" value="Genomic_DNA"/>
</dbReference>
<dbReference type="Gene3D" id="2.30.110.10">
    <property type="entry name" value="Electron Transport, Fmn-binding Protein, Chain A"/>
    <property type="match status" value="1"/>
</dbReference>
<dbReference type="InterPro" id="IPR050268">
    <property type="entry name" value="NADH-dep_flavin_reductase"/>
</dbReference>
<dbReference type="OrthoDB" id="8901155at2"/>
<dbReference type="InterPro" id="IPR002563">
    <property type="entry name" value="Flavin_Rdtase-like_dom"/>
</dbReference>
<dbReference type="PANTHER" id="PTHR30466">
    <property type="entry name" value="FLAVIN REDUCTASE"/>
    <property type="match status" value="1"/>
</dbReference>
<dbReference type="Proteomes" id="UP000292274">
    <property type="component" value="Unassembled WGS sequence"/>
</dbReference>
<dbReference type="SMART" id="SM00903">
    <property type="entry name" value="Flavin_Reduct"/>
    <property type="match status" value="1"/>
</dbReference>
<comment type="caution">
    <text evidence="3">The sequence shown here is derived from an EMBL/GenBank/DDBJ whole genome shotgun (WGS) entry which is preliminary data.</text>
</comment>
<dbReference type="Pfam" id="PF01613">
    <property type="entry name" value="Flavin_Reduct"/>
    <property type="match status" value="1"/>
</dbReference>
<proteinExistence type="predicted"/>
<dbReference type="AlphaFoldDB" id="A0A4R0GX84"/>
<dbReference type="GO" id="GO:0006208">
    <property type="term" value="P:pyrimidine nucleobase catabolic process"/>
    <property type="evidence" value="ECO:0007669"/>
    <property type="project" value="TreeGrafter"/>
</dbReference>
<feature type="domain" description="Flavin reductase like" evidence="2">
    <location>
        <begin position="21"/>
        <end position="164"/>
    </location>
</feature>
<sequence>MASTDDLAPVDADVTELRRLLSHQASTVAVVTAPGPPLTGFTATSFTTVSLRPPVVSFCLDTAASSWPAVAVARHVGVHLLAHHQQDLARTFATSGIDRFAAPTRWRPGPEEVPVLADTLAWMLCRVIDRVTVGSHAIVLAEPELLHRADAGSPLLYHRGGYTGLPVAREAAR</sequence>
<dbReference type="PANTHER" id="PTHR30466:SF1">
    <property type="entry name" value="FMN REDUCTASE (NADH) RUTF"/>
    <property type="match status" value="1"/>
</dbReference>
<keyword evidence="1" id="KW-0560">Oxidoreductase</keyword>
<dbReference type="RefSeq" id="WP_131300107.1">
    <property type="nucleotide sequence ID" value="NZ_SJJR01000001.1"/>
</dbReference>
<name>A0A4R0GX84_9ACTN</name>
<protein>
    <submittedName>
        <fullName evidence="3">Flavin reductase</fullName>
    </submittedName>
</protein>
<evidence type="ECO:0000256" key="1">
    <source>
        <dbReference type="ARBA" id="ARBA00023002"/>
    </source>
</evidence>
<gene>
    <name evidence="3" type="ORF">E0H26_02000</name>
</gene>
<dbReference type="GO" id="GO:0042602">
    <property type="term" value="F:riboflavin reductase (NADPH) activity"/>
    <property type="evidence" value="ECO:0007669"/>
    <property type="project" value="TreeGrafter"/>
</dbReference>
<dbReference type="SUPFAM" id="SSF50475">
    <property type="entry name" value="FMN-binding split barrel"/>
    <property type="match status" value="1"/>
</dbReference>
<evidence type="ECO:0000313" key="3">
    <source>
        <dbReference type="EMBL" id="TCC00482.1"/>
    </source>
</evidence>
<evidence type="ECO:0000259" key="2">
    <source>
        <dbReference type="SMART" id="SM00903"/>
    </source>
</evidence>